<dbReference type="PANTHER" id="PTHR37535">
    <property type="entry name" value="FLUG DOMAIN PROTEIN"/>
    <property type="match status" value="1"/>
</dbReference>
<comment type="caution">
    <text evidence="1">The sequence shown here is derived from an EMBL/GenBank/DDBJ whole genome shotgun (WGS) entry which is preliminary data.</text>
</comment>
<dbReference type="Proteomes" id="UP001590950">
    <property type="component" value="Unassembled WGS sequence"/>
</dbReference>
<gene>
    <name evidence="1" type="ORF">N7G274_009761</name>
</gene>
<evidence type="ECO:0008006" key="3">
    <source>
        <dbReference type="Google" id="ProtNLM"/>
    </source>
</evidence>
<dbReference type="InterPro" id="IPR021842">
    <property type="entry name" value="DUF3435"/>
</dbReference>
<dbReference type="Pfam" id="PF11917">
    <property type="entry name" value="DUF3435"/>
    <property type="match status" value="1"/>
</dbReference>
<dbReference type="PANTHER" id="PTHR37535:SF3">
    <property type="entry name" value="FLUG DOMAIN-CONTAINING PROTEIN"/>
    <property type="match status" value="1"/>
</dbReference>
<evidence type="ECO:0000313" key="1">
    <source>
        <dbReference type="EMBL" id="KAL2037480.1"/>
    </source>
</evidence>
<name>A0ABR3ZWD6_9LECA</name>
<organism evidence="1 2">
    <name type="scientific">Stereocaulon virgatum</name>
    <dbReference type="NCBI Taxonomy" id="373712"/>
    <lineage>
        <taxon>Eukaryota</taxon>
        <taxon>Fungi</taxon>
        <taxon>Dikarya</taxon>
        <taxon>Ascomycota</taxon>
        <taxon>Pezizomycotina</taxon>
        <taxon>Lecanoromycetes</taxon>
        <taxon>OSLEUM clade</taxon>
        <taxon>Lecanoromycetidae</taxon>
        <taxon>Lecanorales</taxon>
        <taxon>Lecanorineae</taxon>
        <taxon>Stereocaulaceae</taxon>
        <taxon>Stereocaulon</taxon>
    </lineage>
</organism>
<dbReference type="EMBL" id="JBEFKJ010000040">
    <property type="protein sequence ID" value="KAL2037480.1"/>
    <property type="molecule type" value="Genomic_DNA"/>
</dbReference>
<accession>A0ABR3ZWD6</accession>
<keyword evidence="2" id="KW-1185">Reference proteome</keyword>
<protein>
    <recommendedName>
        <fullName evidence="3">LAGLIDADG homing endonuclease</fullName>
    </recommendedName>
</protein>
<reference evidence="1 2" key="1">
    <citation type="submission" date="2024-09" db="EMBL/GenBank/DDBJ databases">
        <title>Rethinking Asexuality: The Enigmatic Case of Functional Sexual Genes in Lepraria (Stereocaulaceae).</title>
        <authorList>
            <person name="Doellman M."/>
            <person name="Sun Y."/>
            <person name="Barcenas-Pena A."/>
            <person name="Lumbsch H.T."/>
            <person name="Grewe F."/>
        </authorList>
    </citation>
    <scope>NUCLEOTIDE SEQUENCE [LARGE SCALE GENOMIC DNA]</scope>
    <source>
        <strain evidence="1 2">Mercado 3170</strain>
    </source>
</reference>
<evidence type="ECO:0000313" key="2">
    <source>
        <dbReference type="Proteomes" id="UP001590950"/>
    </source>
</evidence>
<proteinExistence type="predicted"/>
<sequence length="240" mass="27976">MRKTDVRYTMNTQIKEGLVVNKKKPKHLFGEQELVQFTNTFWAVDDAHFIYPRNKVQIPFTIAVLCWTGARIGAFFPEKENKDKGRLRYRDIDLVLKRIPSGGWKVIYRIDQRWVKVTVTLRILYGTSTSQHSKLLYDDTQHLIALALADNAIWGIDSFEDLWQLQITPGENELILRWKNDSTRGSTHTPQRHHATRCYRRAASKENLRSHSEICVEPLGIIWPCYSSFHTPPPGQEGQW</sequence>